<dbReference type="AlphaFoldDB" id="A0A1T4YYF8"/>
<accession>A0A1T4YYF8</accession>
<dbReference type="Proteomes" id="UP000190774">
    <property type="component" value="Unassembled WGS sequence"/>
</dbReference>
<gene>
    <name evidence="1" type="ORF">SAMN02745166_04456</name>
</gene>
<dbReference type="InterPro" id="IPR027417">
    <property type="entry name" value="P-loop_NTPase"/>
</dbReference>
<dbReference type="Gene3D" id="3.40.50.300">
    <property type="entry name" value="P-loop containing nucleotide triphosphate hydrolases"/>
    <property type="match status" value="1"/>
</dbReference>
<organism evidence="1 2">
    <name type="scientific">Prosthecobacter debontii</name>
    <dbReference type="NCBI Taxonomy" id="48467"/>
    <lineage>
        <taxon>Bacteria</taxon>
        <taxon>Pseudomonadati</taxon>
        <taxon>Verrucomicrobiota</taxon>
        <taxon>Verrucomicrobiia</taxon>
        <taxon>Verrucomicrobiales</taxon>
        <taxon>Verrucomicrobiaceae</taxon>
        <taxon>Prosthecobacter</taxon>
    </lineage>
</organism>
<evidence type="ECO:0000313" key="1">
    <source>
        <dbReference type="EMBL" id="SKB06351.1"/>
    </source>
</evidence>
<name>A0A1T4YYF8_9BACT</name>
<dbReference type="EMBL" id="FUYE01000020">
    <property type="protein sequence ID" value="SKB06351.1"/>
    <property type="molecule type" value="Genomic_DNA"/>
</dbReference>
<protein>
    <submittedName>
        <fullName evidence="1">Uncharacterized protein</fullName>
    </submittedName>
</protein>
<sequence length="215" mass="23583">MNTSTSKLSHLRSLLQSRFPTAMITAPARADAEVHSADVTLLPGRLIEVVSPANRPGGGLILRRLMRSISTPLAFIDGCDSLDPASIDKAVRQRLLWVRCHQVREAIRAADLLLRDGNLSALLLDLRQAPTKDLLHLPSSIWHRLRMLAERTNVSLAVFSPGPVIPCVAKRWLLRPNLHLADLETSAQDLCLRVNAQLQRGRGLPSAQSPALVSV</sequence>
<keyword evidence="2" id="KW-1185">Reference proteome</keyword>
<reference evidence="2" key="1">
    <citation type="submission" date="2017-02" db="EMBL/GenBank/DDBJ databases">
        <authorList>
            <person name="Varghese N."/>
            <person name="Submissions S."/>
        </authorList>
    </citation>
    <scope>NUCLEOTIDE SEQUENCE [LARGE SCALE GENOMIC DNA]</scope>
    <source>
        <strain evidence="2">ATCC 700200</strain>
    </source>
</reference>
<dbReference type="STRING" id="48467.SAMN02745166_04456"/>
<proteinExistence type="predicted"/>
<evidence type="ECO:0000313" key="2">
    <source>
        <dbReference type="Proteomes" id="UP000190774"/>
    </source>
</evidence>